<dbReference type="AlphaFoldDB" id="A0A0R1TQU8"/>
<dbReference type="PROSITE" id="PS51898">
    <property type="entry name" value="TYR_RECOMBINASE"/>
    <property type="match status" value="1"/>
</dbReference>
<gene>
    <name evidence="3" type="ORF">FC36_GL000321</name>
</gene>
<dbReference type="SUPFAM" id="SSF56349">
    <property type="entry name" value="DNA breaking-rejoining enzymes"/>
    <property type="match status" value="1"/>
</dbReference>
<evidence type="ECO:0000256" key="1">
    <source>
        <dbReference type="ARBA" id="ARBA00023172"/>
    </source>
</evidence>
<dbReference type="Pfam" id="PF00589">
    <property type="entry name" value="Phage_integrase"/>
    <property type="match status" value="1"/>
</dbReference>
<dbReference type="RefSeq" id="WP_025020491.1">
    <property type="nucleotide sequence ID" value="NZ_AZFH01000011.1"/>
</dbReference>
<organism evidence="3 4">
    <name type="scientific">Ligilactobacillus equi DSM 15833 = JCM 10991</name>
    <dbReference type="NCBI Taxonomy" id="1423740"/>
    <lineage>
        <taxon>Bacteria</taxon>
        <taxon>Bacillati</taxon>
        <taxon>Bacillota</taxon>
        <taxon>Bacilli</taxon>
        <taxon>Lactobacillales</taxon>
        <taxon>Lactobacillaceae</taxon>
        <taxon>Ligilactobacillus</taxon>
    </lineage>
</organism>
<proteinExistence type="predicted"/>
<dbReference type="GO" id="GO:0006310">
    <property type="term" value="P:DNA recombination"/>
    <property type="evidence" value="ECO:0007669"/>
    <property type="project" value="UniProtKB-KW"/>
</dbReference>
<reference evidence="3 4" key="1">
    <citation type="journal article" date="2015" name="Genome Announc.">
        <title>Expanding the biotechnology potential of lactobacilli through comparative genomics of 213 strains and associated genera.</title>
        <authorList>
            <person name="Sun Z."/>
            <person name="Harris H.M."/>
            <person name="McCann A."/>
            <person name="Guo C."/>
            <person name="Argimon S."/>
            <person name="Zhang W."/>
            <person name="Yang X."/>
            <person name="Jeffery I.B."/>
            <person name="Cooney J.C."/>
            <person name="Kagawa T.F."/>
            <person name="Liu W."/>
            <person name="Song Y."/>
            <person name="Salvetti E."/>
            <person name="Wrobel A."/>
            <person name="Rasinkangas P."/>
            <person name="Parkhill J."/>
            <person name="Rea M.C."/>
            <person name="O'Sullivan O."/>
            <person name="Ritari J."/>
            <person name="Douillard F.P."/>
            <person name="Paul Ross R."/>
            <person name="Yang R."/>
            <person name="Briner A.E."/>
            <person name="Felis G.E."/>
            <person name="de Vos W.M."/>
            <person name="Barrangou R."/>
            <person name="Klaenhammer T.R."/>
            <person name="Caufield P.W."/>
            <person name="Cui Y."/>
            <person name="Zhang H."/>
            <person name="O'Toole P.W."/>
        </authorList>
    </citation>
    <scope>NUCLEOTIDE SEQUENCE [LARGE SCALE GENOMIC DNA]</scope>
    <source>
        <strain evidence="3 4">DSM 15833</strain>
    </source>
</reference>
<sequence>MDFISNNPFDKVVFPKRVSEGVIKKIDKKDNFFTKQELNDFLTRLQVKSHAEQKYTLFRLLAFSGMRVSEALSLNWQDIYFDNSSIQINKTIYRGAITQKTSFLHPLRHLLR</sequence>
<dbReference type="GO" id="GO:0003677">
    <property type="term" value="F:DNA binding"/>
    <property type="evidence" value="ECO:0007669"/>
    <property type="project" value="InterPro"/>
</dbReference>
<dbReference type="Proteomes" id="UP000051048">
    <property type="component" value="Unassembled WGS sequence"/>
</dbReference>
<dbReference type="InterPro" id="IPR002104">
    <property type="entry name" value="Integrase_catalytic"/>
</dbReference>
<feature type="domain" description="Tyr recombinase" evidence="2">
    <location>
        <begin position="28"/>
        <end position="112"/>
    </location>
</feature>
<dbReference type="EMBL" id="AZFH01000011">
    <property type="protein sequence ID" value="KRL83278.1"/>
    <property type="molecule type" value="Genomic_DNA"/>
</dbReference>
<dbReference type="GO" id="GO:0015074">
    <property type="term" value="P:DNA integration"/>
    <property type="evidence" value="ECO:0007669"/>
    <property type="project" value="InterPro"/>
</dbReference>
<evidence type="ECO:0000259" key="2">
    <source>
        <dbReference type="PROSITE" id="PS51898"/>
    </source>
</evidence>
<dbReference type="STRING" id="1423740.FC36_GL000321"/>
<protein>
    <recommendedName>
        <fullName evidence="2">Tyr recombinase domain-containing protein</fullName>
    </recommendedName>
</protein>
<accession>A0A0R1TQU8</accession>
<dbReference type="InterPro" id="IPR013762">
    <property type="entry name" value="Integrase-like_cat_sf"/>
</dbReference>
<dbReference type="PATRIC" id="fig|1423740.3.peg.346"/>
<name>A0A0R1TQU8_9LACO</name>
<evidence type="ECO:0000313" key="4">
    <source>
        <dbReference type="Proteomes" id="UP000051048"/>
    </source>
</evidence>
<evidence type="ECO:0000313" key="3">
    <source>
        <dbReference type="EMBL" id="KRL83278.1"/>
    </source>
</evidence>
<keyword evidence="1" id="KW-0233">DNA recombination</keyword>
<dbReference type="Gene3D" id="1.10.443.10">
    <property type="entry name" value="Intergrase catalytic core"/>
    <property type="match status" value="1"/>
</dbReference>
<dbReference type="InterPro" id="IPR011010">
    <property type="entry name" value="DNA_brk_join_enz"/>
</dbReference>
<comment type="caution">
    <text evidence="3">The sequence shown here is derived from an EMBL/GenBank/DDBJ whole genome shotgun (WGS) entry which is preliminary data.</text>
</comment>